<organism evidence="2 3">
    <name type="scientific">Alistipes intestinihominis</name>
    <dbReference type="NCBI Taxonomy" id="3133172"/>
    <lineage>
        <taxon>Bacteria</taxon>
        <taxon>Pseudomonadati</taxon>
        <taxon>Bacteroidota</taxon>
        <taxon>Bacteroidia</taxon>
        <taxon>Bacteroidales</taxon>
        <taxon>Rikenellaceae</taxon>
        <taxon>Alistipes</taxon>
    </lineage>
</organism>
<gene>
    <name evidence="2" type="ORF">WMO46_06070</name>
</gene>
<comment type="caution">
    <text evidence="2">The sequence shown here is derived from an EMBL/GenBank/DDBJ whole genome shotgun (WGS) entry which is preliminary data.</text>
</comment>
<evidence type="ECO:0000313" key="3">
    <source>
        <dbReference type="Proteomes" id="UP001460202"/>
    </source>
</evidence>
<accession>A0ABV1GWD4</accession>
<keyword evidence="3" id="KW-1185">Reference proteome</keyword>
<dbReference type="Proteomes" id="UP001460202">
    <property type="component" value="Unassembled WGS sequence"/>
</dbReference>
<feature type="signal peptide" evidence="1">
    <location>
        <begin position="1"/>
        <end position="21"/>
    </location>
</feature>
<name>A0ABV1GWD4_9BACT</name>
<dbReference type="EMBL" id="JBBMFL010000005">
    <property type="protein sequence ID" value="MEQ2544511.1"/>
    <property type="molecule type" value="Genomic_DNA"/>
</dbReference>
<protein>
    <recommendedName>
        <fullName evidence="4">DUF3823 domain-containing protein</fullName>
    </recommendedName>
</protein>
<dbReference type="PROSITE" id="PS51257">
    <property type="entry name" value="PROKAR_LIPOPROTEIN"/>
    <property type="match status" value="1"/>
</dbReference>
<proteinExistence type="predicted"/>
<evidence type="ECO:0008006" key="4">
    <source>
        <dbReference type="Google" id="ProtNLM"/>
    </source>
</evidence>
<keyword evidence="1" id="KW-0732">Signal</keyword>
<sequence>MKTFLKIALCLLLAAGFAACDKDETPVIGRLEVEYKGAKANLVSIDTEAGNEIYSQLNPRSKFSIDLNPGNYAIFSGGFNNSRSKYFQIQAGRMTHVTYDNSGDPAIKYE</sequence>
<evidence type="ECO:0000256" key="1">
    <source>
        <dbReference type="SAM" id="SignalP"/>
    </source>
</evidence>
<feature type="chain" id="PRO_5047104103" description="DUF3823 domain-containing protein" evidence="1">
    <location>
        <begin position="22"/>
        <end position="110"/>
    </location>
</feature>
<evidence type="ECO:0000313" key="2">
    <source>
        <dbReference type="EMBL" id="MEQ2544511.1"/>
    </source>
</evidence>
<dbReference type="RefSeq" id="WP_302588239.1">
    <property type="nucleotide sequence ID" value="NZ_JBBMFL010000005.1"/>
</dbReference>
<reference evidence="2 3" key="1">
    <citation type="submission" date="2024-03" db="EMBL/GenBank/DDBJ databases">
        <title>Human intestinal bacterial collection.</title>
        <authorList>
            <person name="Pauvert C."/>
            <person name="Hitch T.C.A."/>
            <person name="Clavel T."/>
        </authorList>
    </citation>
    <scope>NUCLEOTIDE SEQUENCE [LARGE SCALE GENOMIC DNA]</scope>
    <source>
        <strain evidence="2 3">CLA-KB-H122</strain>
    </source>
</reference>